<keyword evidence="1" id="KW-0472">Membrane</keyword>
<dbReference type="InterPro" id="IPR046586">
    <property type="entry name" value="DUF6644"/>
</dbReference>
<organism evidence="3 4">
    <name type="scientific">Afipia massiliensis</name>
    <dbReference type="NCBI Taxonomy" id="211460"/>
    <lineage>
        <taxon>Bacteria</taxon>
        <taxon>Pseudomonadati</taxon>
        <taxon>Pseudomonadota</taxon>
        <taxon>Alphaproteobacteria</taxon>
        <taxon>Hyphomicrobiales</taxon>
        <taxon>Nitrobacteraceae</taxon>
        <taxon>Afipia</taxon>
    </lineage>
</organism>
<evidence type="ECO:0000313" key="4">
    <source>
        <dbReference type="Proteomes" id="UP000034832"/>
    </source>
</evidence>
<feature type="transmembrane region" description="Helical" evidence="1">
    <location>
        <begin position="142"/>
        <end position="161"/>
    </location>
</feature>
<comment type="caution">
    <text evidence="3">The sequence shown here is derived from an EMBL/GenBank/DDBJ whole genome shotgun (WGS) entry which is preliminary data.</text>
</comment>
<proteinExistence type="predicted"/>
<evidence type="ECO:0000313" key="3">
    <source>
        <dbReference type="EMBL" id="TKT70929.1"/>
    </source>
</evidence>
<accession>A0A4U6BL23</accession>
<feature type="domain" description="DUF6644" evidence="2">
    <location>
        <begin position="33"/>
        <end position="162"/>
    </location>
</feature>
<dbReference type="OrthoDB" id="8160265at2"/>
<keyword evidence="1" id="KW-1133">Transmembrane helix</keyword>
<reference evidence="3" key="1">
    <citation type="submission" date="2019-04" db="EMBL/GenBank/DDBJ databases">
        <title>Whole genome sequencing of cave bacteria.</title>
        <authorList>
            <person name="Gan H.M."/>
            <person name="Barton H."/>
            <person name="Savka M.A."/>
        </authorList>
    </citation>
    <scope>NUCLEOTIDE SEQUENCE [LARGE SCALE GENOMIC DNA]</scope>
    <source>
        <strain evidence="3">LC387</strain>
    </source>
</reference>
<dbReference type="Proteomes" id="UP000034832">
    <property type="component" value="Unassembled WGS sequence"/>
</dbReference>
<evidence type="ECO:0000259" key="2">
    <source>
        <dbReference type="Pfam" id="PF20349"/>
    </source>
</evidence>
<feature type="transmembrane region" description="Helical" evidence="1">
    <location>
        <begin position="26"/>
        <end position="51"/>
    </location>
</feature>
<gene>
    <name evidence="3" type="ORF">YH63_005635</name>
</gene>
<evidence type="ECO:0000256" key="1">
    <source>
        <dbReference type="SAM" id="Phobius"/>
    </source>
</evidence>
<dbReference type="EMBL" id="LBIA02000001">
    <property type="protein sequence ID" value="TKT70929.1"/>
    <property type="molecule type" value="Genomic_DNA"/>
</dbReference>
<feature type="transmembrane region" description="Helical" evidence="1">
    <location>
        <begin position="72"/>
        <end position="89"/>
    </location>
</feature>
<dbReference type="Pfam" id="PF20349">
    <property type="entry name" value="DUF6644"/>
    <property type="match status" value="1"/>
</dbReference>
<dbReference type="RefSeq" id="WP_046828452.1">
    <property type="nucleotide sequence ID" value="NZ_LBIA02000001.1"/>
</dbReference>
<keyword evidence="1" id="KW-0812">Transmembrane</keyword>
<dbReference type="AlphaFoldDB" id="A0A4U6BL23"/>
<dbReference type="STRING" id="211460.YH63_13290"/>
<sequence length="163" mass="16898">MTDAAPAIFAALEASGFGAAIRQSRWLYMIANVGHIVSLMVFAGAIAVMDLRMAGALSATSPGYVLKAARRVAIAGFSGLVVSGAFLFTAEASHVIVNRVFQIKLGLIALGLLNVALFEILIAPKVKDLPPLTLLPSGARAAAVASISIWIAVAICGRSIAYF</sequence>
<protein>
    <recommendedName>
        <fullName evidence="2">DUF6644 domain-containing protein</fullName>
    </recommendedName>
</protein>
<feature type="transmembrane region" description="Helical" evidence="1">
    <location>
        <begin position="101"/>
        <end position="122"/>
    </location>
</feature>
<name>A0A4U6BL23_9BRAD</name>
<keyword evidence="4" id="KW-1185">Reference proteome</keyword>